<keyword evidence="12" id="KW-0472">Membrane</keyword>
<dbReference type="CDD" id="cd04301">
    <property type="entry name" value="NAT_SF"/>
    <property type="match status" value="1"/>
</dbReference>
<evidence type="ECO:0000256" key="3">
    <source>
        <dbReference type="ARBA" id="ARBA00022829"/>
    </source>
</evidence>
<evidence type="ECO:0000256" key="1">
    <source>
        <dbReference type="ARBA" id="ARBA00013184"/>
    </source>
</evidence>
<evidence type="ECO:0000313" key="14">
    <source>
        <dbReference type="EMBL" id="KAG5481093.1"/>
    </source>
</evidence>
<keyword evidence="12" id="KW-0812">Transmembrane</keyword>
<comment type="similarity">
    <text evidence="6">Belongs to the acetyltransferase family. NAA60 subfamily.</text>
</comment>
<evidence type="ECO:0000256" key="7">
    <source>
        <dbReference type="ARBA" id="ARBA00026111"/>
    </source>
</evidence>
<evidence type="ECO:0000256" key="5">
    <source>
        <dbReference type="ARBA" id="ARBA00023315"/>
    </source>
</evidence>
<dbReference type="InterPro" id="IPR045141">
    <property type="entry name" value="NAA60-like"/>
</dbReference>
<dbReference type="GO" id="GO:0004402">
    <property type="term" value="F:histone acetyltransferase activity"/>
    <property type="evidence" value="ECO:0007669"/>
    <property type="project" value="TreeGrafter"/>
</dbReference>
<keyword evidence="3" id="KW-0159">Chromosome partition</keyword>
<dbReference type="GO" id="GO:0000139">
    <property type="term" value="C:Golgi membrane"/>
    <property type="evidence" value="ECO:0007669"/>
    <property type="project" value="TreeGrafter"/>
</dbReference>
<keyword evidence="15" id="KW-1185">Reference proteome</keyword>
<feature type="compositionally biased region" description="Pro residues" evidence="11">
    <location>
        <begin position="165"/>
        <end position="174"/>
    </location>
</feature>
<sequence length="703" mass="74966">MTFSSKAASCAGQPKAAGEPVEVYRRYPAPEMVQLTVKAATTTSAGGPAMPPSSTSSVCNDTEVSTATHEATTCIALRLRWGVQAKDLRRVYEMHEDAYPISYTASYYEWLLNHDACIGLVALVTEETYKEGTNRWREMNDSTLDAWAAQAAPVASSLSTSLPDSIPPAGPPPASQCRPTAEALQERAQILSIIAEQERIAAREETDSHPEGTTGVSSDAGSHAAAHTVIVGFIIGQIAYARHDAGHLLSNPTAYIGSFAVDTPFQTCGVGHALLQRFITYVTQQRPIYAQDYLHYDERKLIALLADAQIKKRKAGVNELLNSAFASAAAGASDDGGDGTRQVAENPSGAPLSPPPISSATPSPLSRPAPPPPSVFQSLVYALLPELQGWMEDRQARLRLRRCGLAEEDIDAQRFRDRLASDALTDEEAEEVRRGARRFVVETGVRDVWLHCLPGNLKAIRFYAHRGFRLHRVLTGYYDISGVPYDAHLLHYARSSDGPAAVSVASAEHSSAGVTGRLTDIGRGGERCAAPRGEEVTGLDGAAFVTAAAPVSSLPSLPPPSTGLRRRRGVPPLGEEGGVAAAELAVAEGGRVATPAATTSTFTGAAGALAEKATRVAQTSPQTASWLSPRTYPVVADIILCTAAKGQEEWRRRTGSKGPGDVKGQRPGWWETVREVIFAANALGLLCVVLWLTYNIALTGTVE</sequence>
<keyword evidence="5" id="KW-0012">Acyltransferase</keyword>
<dbReference type="Gene3D" id="3.40.630.30">
    <property type="match status" value="2"/>
</dbReference>
<dbReference type="PANTHER" id="PTHR14744">
    <property type="entry name" value="N-ALPHA-ACETYLTRANSFERASE 60"/>
    <property type="match status" value="1"/>
</dbReference>
<evidence type="ECO:0000259" key="13">
    <source>
        <dbReference type="Pfam" id="PF00583"/>
    </source>
</evidence>
<comment type="catalytic activity">
    <reaction evidence="10">
        <text>N-terminal L-methionyl-[transmembrane protein] + acetyl-CoA = N-terminal N(alpha)-acetyl-L-methionyl-[transmembrane protein] + CoA + H(+)</text>
        <dbReference type="Rhea" id="RHEA:50604"/>
        <dbReference type="Rhea" id="RHEA-COMP:12745"/>
        <dbReference type="Rhea" id="RHEA-COMP:12746"/>
        <dbReference type="ChEBI" id="CHEBI:15378"/>
        <dbReference type="ChEBI" id="CHEBI:57287"/>
        <dbReference type="ChEBI" id="CHEBI:57288"/>
        <dbReference type="ChEBI" id="CHEBI:64731"/>
        <dbReference type="ChEBI" id="CHEBI:133414"/>
        <dbReference type="EC" id="2.3.1.259"/>
    </reaction>
</comment>
<dbReference type="Proteomes" id="UP000673552">
    <property type="component" value="Unassembled WGS sequence"/>
</dbReference>
<name>A0A836HR44_9TRYP</name>
<comment type="catalytic activity">
    <reaction evidence="9">
        <text>L-lysyl-[protein] + acetyl-CoA = N(6)-acetyl-L-lysyl-[protein] + CoA + H(+)</text>
        <dbReference type="Rhea" id="RHEA:45948"/>
        <dbReference type="Rhea" id="RHEA-COMP:9752"/>
        <dbReference type="Rhea" id="RHEA-COMP:10731"/>
        <dbReference type="ChEBI" id="CHEBI:15378"/>
        <dbReference type="ChEBI" id="CHEBI:29969"/>
        <dbReference type="ChEBI" id="CHEBI:57287"/>
        <dbReference type="ChEBI" id="CHEBI:57288"/>
        <dbReference type="ChEBI" id="CHEBI:61930"/>
        <dbReference type="EC" id="2.3.1.48"/>
    </reaction>
</comment>
<feature type="region of interest" description="Disordered" evidence="11">
    <location>
        <begin position="331"/>
        <end position="371"/>
    </location>
</feature>
<dbReference type="InterPro" id="IPR016181">
    <property type="entry name" value="Acyl_CoA_acyltransferase"/>
</dbReference>
<evidence type="ECO:0000256" key="2">
    <source>
        <dbReference type="ARBA" id="ARBA00022679"/>
    </source>
</evidence>
<dbReference type="RefSeq" id="XP_067179526.1">
    <property type="nucleotide sequence ID" value="XM_067324179.1"/>
</dbReference>
<dbReference type="AlphaFoldDB" id="A0A836HR44"/>
<dbReference type="EC" id="2.3.1.259" evidence="7"/>
<evidence type="ECO:0000256" key="9">
    <source>
        <dbReference type="ARBA" id="ARBA00048017"/>
    </source>
</evidence>
<feature type="domain" description="N-acetyltransferase" evidence="13">
    <location>
        <begin position="226"/>
        <end position="285"/>
    </location>
</feature>
<reference evidence="15" key="2">
    <citation type="journal article" date="2021" name="Sci. Data">
        <title>Chromosome-scale genome sequencing, assembly and annotation of six genomes from subfamily Leishmaniinae.</title>
        <authorList>
            <person name="Almutairi H."/>
            <person name="Urbaniak M.D."/>
            <person name="Bates M.D."/>
            <person name="Jariyapan N."/>
            <person name="Kwakye-Nuako G."/>
            <person name="Thomaz Soccol V."/>
            <person name="Al-Salem W.S."/>
            <person name="Dillon R.J."/>
            <person name="Bates P.A."/>
            <person name="Gatherer D."/>
        </authorList>
    </citation>
    <scope>NUCLEOTIDE SEQUENCE [LARGE SCALE GENOMIC DNA]</scope>
</reference>
<accession>A0A836HR44</accession>
<organism evidence="14 15">
    <name type="scientific">Leishmania martiniquensis</name>
    <dbReference type="NCBI Taxonomy" id="1580590"/>
    <lineage>
        <taxon>Eukaryota</taxon>
        <taxon>Discoba</taxon>
        <taxon>Euglenozoa</taxon>
        <taxon>Kinetoplastea</taxon>
        <taxon>Metakinetoplastina</taxon>
        <taxon>Trypanosomatida</taxon>
        <taxon>Trypanosomatidae</taxon>
        <taxon>Leishmaniinae</taxon>
        <taxon>Leishmania</taxon>
    </lineage>
</organism>
<reference evidence="15" key="1">
    <citation type="journal article" date="2021" name="Microbiol. Resour. Announc.">
        <title>LGAAP: Leishmaniinae Genome Assembly and Annotation Pipeline.</title>
        <authorList>
            <person name="Almutairi H."/>
            <person name="Urbaniak M.D."/>
            <person name="Bates M.D."/>
            <person name="Jariyapan N."/>
            <person name="Kwakye-Nuako G."/>
            <person name="Thomaz-Soccol V."/>
            <person name="Al-Salem W.S."/>
            <person name="Dillon R.J."/>
            <person name="Bates P.A."/>
            <person name="Gatherer D."/>
        </authorList>
    </citation>
    <scope>NUCLEOTIDE SEQUENCE [LARGE SCALE GENOMIC DNA]</scope>
</reference>
<dbReference type="PANTHER" id="PTHR14744:SF15">
    <property type="entry name" value="N-ALPHA-ACETYLTRANSFERASE 60"/>
    <property type="match status" value="1"/>
</dbReference>
<dbReference type="OrthoDB" id="273747at2759"/>
<keyword evidence="4" id="KW-0156">Chromatin regulator</keyword>
<comment type="caution">
    <text evidence="14">The sequence shown here is derived from an EMBL/GenBank/DDBJ whole genome shotgun (WGS) entry which is preliminary data.</text>
</comment>
<evidence type="ECO:0000256" key="11">
    <source>
        <dbReference type="SAM" id="MobiDB-lite"/>
    </source>
</evidence>
<evidence type="ECO:0000256" key="12">
    <source>
        <dbReference type="SAM" id="Phobius"/>
    </source>
</evidence>
<gene>
    <name evidence="14" type="ORF">LSCM1_06773</name>
</gene>
<dbReference type="GeneID" id="92516691"/>
<proteinExistence type="inferred from homology"/>
<feature type="region of interest" description="Disordered" evidence="11">
    <location>
        <begin position="158"/>
        <end position="178"/>
    </location>
</feature>
<dbReference type="GO" id="GO:0120518">
    <property type="term" value="F:protein N-terminal-methionine acetyltransferase activity"/>
    <property type="evidence" value="ECO:0007669"/>
    <property type="project" value="UniProtKB-EC"/>
</dbReference>
<protein>
    <recommendedName>
        <fullName evidence="8">N-alpha-acetyltransferase 60</fullName>
        <ecNumber evidence="7">2.3.1.259</ecNumber>
        <ecNumber evidence="1">2.3.1.48</ecNumber>
    </recommendedName>
</protein>
<dbReference type="InterPro" id="IPR000182">
    <property type="entry name" value="GNAT_dom"/>
</dbReference>
<dbReference type="SUPFAM" id="SSF55729">
    <property type="entry name" value="Acyl-CoA N-acyltransferases (Nat)"/>
    <property type="match status" value="2"/>
</dbReference>
<evidence type="ECO:0000256" key="4">
    <source>
        <dbReference type="ARBA" id="ARBA00022853"/>
    </source>
</evidence>
<evidence type="ECO:0000256" key="6">
    <source>
        <dbReference type="ARBA" id="ARBA00025774"/>
    </source>
</evidence>
<dbReference type="EC" id="2.3.1.48" evidence="1"/>
<dbReference type="KEGG" id="lmat:92516691"/>
<evidence type="ECO:0000256" key="10">
    <source>
        <dbReference type="ARBA" id="ARBA00048848"/>
    </source>
</evidence>
<keyword evidence="12" id="KW-1133">Transmembrane helix</keyword>
<keyword evidence="2" id="KW-0808">Transferase</keyword>
<dbReference type="EMBL" id="JAFEUZ010000018">
    <property type="protein sequence ID" value="KAG5481093.1"/>
    <property type="molecule type" value="Genomic_DNA"/>
</dbReference>
<evidence type="ECO:0000256" key="8">
    <source>
        <dbReference type="ARBA" id="ARBA00026144"/>
    </source>
</evidence>
<dbReference type="GO" id="GO:0007059">
    <property type="term" value="P:chromosome segregation"/>
    <property type="evidence" value="ECO:0007669"/>
    <property type="project" value="UniProtKB-KW"/>
</dbReference>
<dbReference type="Pfam" id="PF00583">
    <property type="entry name" value="Acetyltransf_1"/>
    <property type="match status" value="1"/>
</dbReference>
<feature type="transmembrane region" description="Helical" evidence="12">
    <location>
        <begin position="676"/>
        <end position="697"/>
    </location>
</feature>
<evidence type="ECO:0000313" key="15">
    <source>
        <dbReference type="Proteomes" id="UP000673552"/>
    </source>
</evidence>